<feature type="transmembrane region" description="Helical" evidence="1">
    <location>
        <begin position="216"/>
        <end position="237"/>
    </location>
</feature>
<keyword evidence="1" id="KW-0472">Membrane</keyword>
<dbReference type="RefSeq" id="WP_154420326.1">
    <property type="nucleotide sequence ID" value="NZ_CALXOB010000036.1"/>
</dbReference>
<reference evidence="2 3" key="1">
    <citation type="submission" date="2019-08" db="EMBL/GenBank/DDBJ databases">
        <title>In-depth cultivation of the pig gut microbiome towards novel bacterial diversity and tailored functional studies.</title>
        <authorList>
            <person name="Wylensek D."/>
            <person name="Hitch T.C.A."/>
            <person name="Clavel T."/>
        </authorList>
    </citation>
    <scope>NUCLEOTIDE SEQUENCE [LARGE SCALE GENOMIC DNA]</scope>
    <source>
        <strain evidence="2 3">BBE-744-WT-12</strain>
    </source>
</reference>
<feature type="transmembrane region" description="Helical" evidence="1">
    <location>
        <begin position="162"/>
        <end position="181"/>
    </location>
</feature>
<dbReference type="SUPFAM" id="SSF103473">
    <property type="entry name" value="MFS general substrate transporter"/>
    <property type="match status" value="1"/>
</dbReference>
<feature type="transmembrane region" description="Helical" evidence="1">
    <location>
        <begin position="6"/>
        <end position="21"/>
    </location>
</feature>
<feature type="transmembrane region" description="Helical" evidence="1">
    <location>
        <begin position="28"/>
        <end position="47"/>
    </location>
</feature>
<dbReference type="InterPro" id="IPR036259">
    <property type="entry name" value="MFS_trans_sf"/>
</dbReference>
<protein>
    <submittedName>
        <fullName evidence="2">Uncharacterized protein</fullName>
    </submittedName>
</protein>
<dbReference type="EMBL" id="VUNS01000030">
    <property type="protein sequence ID" value="MST99167.1"/>
    <property type="molecule type" value="Genomic_DNA"/>
</dbReference>
<accession>A0A844G5T3</accession>
<keyword evidence="3" id="KW-1185">Reference proteome</keyword>
<evidence type="ECO:0000313" key="3">
    <source>
        <dbReference type="Proteomes" id="UP000435649"/>
    </source>
</evidence>
<proteinExistence type="predicted"/>
<comment type="caution">
    <text evidence="2">The sequence shown here is derived from an EMBL/GenBank/DDBJ whole genome shotgun (WGS) entry which is preliminary data.</text>
</comment>
<feature type="transmembrane region" description="Helical" evidence="1">
    <location>
        <begin position="91"/>
        <end position="111"/>
    </location>
</feature>
<feature type="transmembrane region" description="Helical" evidence="1">
    <location>
        <begin position="59"/>
        <end position="79"/>
    </location>
</feature>
<evidence type="ECO:0000256" key="1">
    <source>
        <dbReference type="SAM" id="Phobius"/>
    </source>
</evidence>
<dbReference type="Proteomes" id="UP000435649">
    <property type="component" value="Unassembled WGS sequence"/>
</dbReference>
<keyword evidence="1" id="KW-1133">Transmembrane helix</keyword>
<dbReference type="AlphaFoldDB" id="A0A844G5T3"/>
<keyword evidence="1" id="KW-0812">Transmembrane</keyword>
<organism evidence="2 3">
    <name type="scientific">Victivallis lenta</name>
    <dbReference type="NCBI Taxonomy" id="2606640"/>
    <lineage>
        <taxon>Bacteria</taxon>
        <taxon>Pseudomonadati</taxon>
        <taxon>Lentisphaerota</taxon>
        <taxon>Lentisphaeria</taxon>
        <taxon>Victivallales</taxon>
        <taxon>Victivallaceae</taxon>
        <taxon>Victivallis</taxon>
    </lineage>
</organism>
<sequence>MAEWVLPALWLGLFGASWRFLPKYRGRTLMLSLLVLIGHLIAAGLASHRSNPLHSFDGSFRSILILEIAAVMLAPLACARTLPDTKPLNRWHTLPVLLYAALTVLASFFGYARYIQAINFSLKWAHLKAPAAGVLLTLLTASALVSVLLALHLIEAARRKQLYGYAGALLSAVGGIALVSLLLAPRYYLHIHHSVWSLFLVFLFRYEKWWSRYAQALALGIYIDGLASWGLSSIWHLTS</sequence>
<feature type="transmembrane region" description="Helical" evidence="1">
    <location>
        <begin position="131"/>
        <end position="150"/>
    </location>
</feature>
<name>A0A844G5T3_9BACT</name>
<gene>
    <name evidence="2" type="ORF">FYJ85_19235</name>
</gene>
<evidence type="ECO:0000313" key="2">
    <source>
        <dbReference type="EMBL" id="MST99167.1"/>
    </source>
</evidence>
<feature type="transmembrane region" description="Helical" evidence="1">
    <location>
        <begin position="187"/>
        <end position="204"/>
    </location>
</feature>